<feature type="binding site" evidence="8">
    <location>
        <position position="240"/>
    </location>
    <ligand>
        <name>[4Fe-4S] cluster</name>
        <dbReference type="ChEBI" id="CHEBI:49883"/>
        <label>2</label>
        <note>ligand shared with heterodimeric partner</note>
    </ligand>
</feature>
<accession>A0ABM1EA81</accession>
<comment type="function">
    <text evidence="8">Component of the cytosolic iron-sulfur (Fe/S) protein assembly (CIA) machinery. Required for maturation of extramitochondrial Fe-S proteins. The NUBP1-NUBP2 heterotetramer forms a Fe-S scaffold complex, mediating the de novo assembly of an Fe-S cluster and its transfer to target apoproteins.</text>
</comment>
<dbReference type="RefSeq" id="XP_014669101.1">
    <property type="nucleotide sequence ID" value="XM_014813615.1"/>
</dbReference>
<dbReference type="InterPro" id="IPR003593">
    <property type="entry name" value="AAA+_ATPase"/>
</dbReference>
<evidence type="ECO:0000313" key="15">
    <source>
        <dbReference type="RefSeq" id="XP_014669104.1"/>
    </source>
</evidence>
<feature type="binding site" evidence="8">
    <location>
        <position position="12"/>
    </location>
    <ligand>
        <name>[4Fe-4S] cluster</name>
        <dbReference type="ChEBI" id="CHEBI:49883"/>
        <label>1</label>
    </ligand>
</feature>
<keyword evidence="11" id="KW-1185">Reference proteome</keyword>
<evidence type="ECO:0000256" key="2">
    <source>
        <dbReference type="ARBA" id="ARBA00022490"/>
    </source>
</evidence>
<dbReference type="HAMAP" id="MF_03038">
    <property type="entry name" value="NUBP1"/>
    <property type="match status" value="1"/>
</dbReference>
<sequence>MADVPDNAPEHCPGTSSEAAGKAPSCEGCPNQNVCASGAAAAPDPDVELVRERMASVRHKLLVLSGKGGVGKSTVAAHLARALADGRDDRQVALLDVDVCGPSAPRILGVEGEQVHQSGSGWSPVYVTDNLSVMSVGFLLARADDAVIWRGPKKNGIIKQFLRDVDWGEVDFLVVDTPPGTSDEHISLVQYLRGSEVDGAVVVTTPQEVALLDVRKEINFCRKVALPIIGVVENMSRFVCPKCETESQIFPPTTGGAAKMCADMGVPFLGALPLDPRIGRCCDEGKSFLTEAPDSPATAAYMQIVDKILSYCKSK</sequence>
<evidence type="ECO:0000313" key="12">
    <source>
        <dbReference type="RefSeq" id="XP_014669100.1"/>
    </source>
</evidence>
<comment type="cofactor">
    <cofactor evidence="8">
        <name>[4Fe-4S] cluster</name>
        <dbReference type="ChEBI" id="CHEBI:49883"/>
    </cofactor>
    <text evidence="8">Binds 4 [4Fe-4S] clusters per heterotetramer. Contains two stable clusters in the N-termini of NUBP1 and two labile, bridging clusters between subunits of the NUBP1-NUBP2 heterotetramer.</text>
</comment>
<dbReference type="InterPro" id="IPR000808">
    <property type="entry name" value="Mrp-like_CS"/>
</dbReference>
<comment type="similarity">
    <text evidence="8">Belongs to the Mrp/NBP35 ATP-binding proteins family. NUBP1/NBP35 subfamily.</text>
</comment>
<evidence type="ECO:0000256" key="4">
    <source>
        <dbReference type="ARBA" id="ARBA00022741"/>
    </source>
</evidence>
<reference evidence="12 13" key="1">
    <citation type="submission" date="2025-05" db="UniProtKB">
        <authorList>
            <consortium name="RefSeq"/>
        </authorList>
    </citation>
    <scope>IDENTIFICATION</scope>
</reference>
<feature type="binding site" evidence="8">
    <location>
        <begin position="66"/>
        <end position="73"/>
    </location>
    <ligand>
        <name>ATP</name>
        <dbReference type="ChEBI" id="CHEBI:30616"/>
    </ligand>
</feature>
<dbReference type="Gene3D" id="3.40.50.300">
    <property type="entry name" value="P-loop containing nucleotide triphosphate hydrolases"/>
    <property type="match status" value="1"/>
</dbReference>
<comment type="subunit">
    <text evidence="8">Heterotetramer of 2 NUBP1 and 2 NUBP2 chains.</text>
</comment>
<evidence type="ECO:0000256" key="7">
    <source>
        <dbReference type="ARBA" id="ARBA00023014"/>
    </source>
</evidence>
<evidence type="ECO:0000256" key="3">
    <source>
        <dbReference type="ARBA" id="ARBA00022723"/>
    </source>
</evidence>
<dbReference type="CDD" id="cd02037">
    <property type="entry name" value="Mrp_NBP35"/>
    <property type="match status" value="1"/>
</dbReference>
<protein>
    <recommendedName>
        <fullName evidence="8">Cytosolic Fe-S cluster assembly factor NUBP1 homolog</fullName>
    </recommendedName>
</protein>
<dbReference type="SMART" id="SM00382">
    <property type="entry name" value="AAA"/>
    <property type="match status" value="1"/>
</dbReference>
<gene>
    <name evidence="12 13 14 15" type="primary">LOC106810309</name>
</gene>
<dbReference type="InterPro" id="IPR028601">
    <property type="entry name" value="NUBP1/Nbp35"/>
</dbReference>
<evidence type="ECO:0000256" key="9">
    <source>
        <dbReference type="SAM" id="MobiDB-lite"/>
    </source>
</evidence>
<dbReference type="InterPro" id="IPR033756">
    <property type="entry name" value="YlxH/NBP35"/>
</dbReference>
<evidence type="ECO:0000256" key="6">
    <source>
        <dbReference type="ARBA" id="ARBA00023004"/>
    </source>
</evidence>
<keyword evidence="7 8" id="KW-0411">Iron-sulfur</keyword>
<dbReference type="RefSeq" id="XP_014669100.1">
    <property type="nucleotide sequence ID" value="XM_014813614.1"/>
</dbReference>
<feature type="binding site" evidence="8">
    <location>
        <position position="243"/>
    </location>
    <ligand>
        <name>[4Fe-4S] cluster</name>
        <dbReference type="ChEBI" id="CHEBI:49883"/>
        <label>2</label>
        <note>ligand shared with heterodimeric partner</note>
    </ligand>
</feature>
<dbReference type="RefSeq" id="XP_014669104.1">
    <property type="nucleotide sequence ID" value="XM_014813618.1"/>
</dbReference>
<feature type="binding site" evidence="8">
    <location>
        <position position="35"/>
    </location>
    <ligand>
        <name>[4Fe-4S] cluster</name>
        <dbReference type="ChEBI" id="CHEBI:49883"/>
        <label>1</label>
    </ligand>
</feature>
<dbReference type="InterPro" id="IPR027417">
    <property type="entry name" value="P-loop_NTPase"/>
</dbReference>
<keyword evidence="4 8" id="KW-0547">Nucleotide-binding</keyword>
<dbReference type="InterPro" id="IPR019591">
    <property type="entry name" value="Mrp/NBP35_ATP-bd"/>
</dbReference>
<dbReference type="PANTHER" id="PTHR23264">
    <property type="entry name" value="NUCLEOTIDE-BINDING PROTEIN NBP35 YEAST -RELATED"/>
    <property type="match status" value="1"/>
</dbReference>
<dbReference type="PANTHER" id="PTHR23264:SF35">
    <property type="entry name" value="CYTOSOLIC FE-S CLUSTER ASSEMBLY FACTOR NUBP1"/>
    <property type="match status" value="1"/>
</dbReference>
<proteinExistence type="inferred from homology"/>
<comment type="subcellular location">
    <subcellularLocation>
        <location evidence="8">Cytoplasm</location>
    </subcellularLocation>
</comment>
<dbReference type="RefSeq" id="XP_014669102.1">
    <property type="nucleotide sequence ID" value="XM_014813616.1"/>
</dbReference>
<evidence type="ECO:0000256" key="5">
    <source>
        <dbReference type="ARBA" id="ARBA00022840"/>
    </source>
</evidence>
<keyword evidence="3 8" id="KW-0479">Metal-binding</keyword>
<evidence type="ECO:0000259" key="10">
    <source>
        <dbReference type="SMART" id="SM00382"/>
    </source>
</evidence>
<feature type="binding site" evidence="8">
    <location>
        <position position="29"/>
    </location>
    <ligand>
        <name>[4Fe-4S] cluster</name>
        <dbReference type="ChEBI" id="CHEBI:49883"/>
        <label>1</label>
    </ligand>
</feature>
<dbReference type="PROSITE" id="PS01215">
    <property type="entry name" value="MRP"/>
    <property type="match status" value="1"/>
</dbReference>
<evidence type="ECO:0000313" key="14">
    <source>
        <dbReference type="RefSeq" id="XP_014669102.1"/>
    </source>
</evidence>
<keyword evidence="1 8" id="KW-0004">4Fe-4S</keyword>
<dbReference type="SUPFAM" id="SSF52540">
    <property type="entry name" value="P-loop containing nucleoside triphosphate hydrolases"/>
    <property type="match status" value="1"/>
</dbReference>
<evidence type="ECO:0000313" key="11">
    <source>
        <dbReference type="Proteomes" id="UP000695022"/>
    </source>
</evidence>
<keyword evidence="5 8" id="KW-0067">ATP-binding</keyword>
<dbReference type="GeneID" id="106810309"/>
<evidence type="ECO:0000313" key="13">
    <source>
        <dbReference type="RefSeq" id="XP_014669101.1"/>
    </source>
</evidence>
<keyword evidence="6 8" id="KW-0408">Iron</keyword>
<dbReference type="Proteomes" id="UP000695022">
    <property type="component" value="Unplaced"/>
</dbReference>
<keyword evidence="2 8" id="KW-0963">Cytoplasm</keyword>
<evidence type="ECO:0000256" key="8">
    <source>
        <dbReference type="HAMAP-Rule" id="MF_03038"/>
    </source>
</evidence>
<feature type="region of interest" description="Disordered" evidence="9">
    <location>
        <begin position="1"/>
        <end position="23"/>
    </location>
</feature>
<dbReference type="HAMAP" id="MF_02040">
    <property type="entry name" value="Mrp_NBP35"/>
    <property type="match status" value="1"/>
</dbReference>
<feature type="domain" description="AAA+ ATPase" evidence="10">
    <location>
        <begin position="58"/>
        <end position="230"/>
    </location>
</feature>
<name>A0ABM1EA81_PRICU</name>
<feature type="binding site" evidence="8">
    <location>
        <position position="26"/>
    </location>
    <ligand>
        <name>[4Fe-4S] cluster</name>
        <dbReference type="ChEBI" id="CHEBI:49883"/>
        <label>1</label>
    </ligand>
</feature>
<dbReference type="Pfam" id="PF10609">
    <property type="entry name" value="ParA"/>
    <property type="match status" value="1"/>
</dbReference>
<organism evidence="11 14">
    <name type="scientific">Priapulus caudatus</name>
    <name type="common">Priapulid worm</name>
    <dbReference type="NCBI Taxonomy" id="37621"/>
    <lineage>
        <taxon>Eukaryota</taxon>
        <taxon>Metazoa</taxon>
        <taxon>Ecdysozoa</taxon>
        <taxon>Scalidophora</taxon>
        <taxon>Priapulida</taxon>
        <taxon>Priapulimorpha</taxon>
        <taxon>Priapulimorphida</taxon>
        <taxon>Priapulidae</taxon>
        <taxon>Priapulus</taxon>
    </lineage>
</organism>
<evidence type="ECO:0000256" key="1">
    <source>
        <dbReference type="ARBA" id="ARBA00022485"/>
    </source>
</evidence>